<comment type="caution">
    <text evidence="15">The sequence shown here is derived from an EMBL/GenBank/DDBJ whole genome shotgun (WGS) entry which is preliminary data.</text>
</comment>
<evidence type="ECO:0000256" key="6">
    <source>
        <dbReference type="ARBA" id="ARBA00022692"/>
    </source>
</evidence>
<keyword evidence="9 13" id="KW-1133">Transmembrane helix</keyword>
<keyword evidence="16" id="KW-1185">Reference proteome</keyword>
<evidence type="ECO:0000256" key="13">
    <source>
        <dbReference type="SAM" id="Phobius"/>
    </source>
</evidence>
<keyword evidence="5" id="KW-0349">Heme</keyword>
<evidence type="ECO:0000256" key="3">
    <source>
        <dbReference type="ARBA" id="ARBA00022448"/>
    </source>
</evidence>
<comment type="cofactor">
    <cofactor evidence="1">
        <name>heme b</name>
        <dbReference type="ChEBI" id="CHEBI:60344"/>
    </cofactor>
</comment>
<keyword evidence="7" id="KW-0479">Metal-binding</keyword>
<evidence type="ECO:0000259" key="14">
    <source>
        <dbReference type="Pfam" id="PF01292"/>
    </source>
</evidence>
<reference evidence="15 16" key="1">
    <citation type="submission" date="2023-09" db="EMBL/GenBank/DDBJ databases">
        <authorList>
            <person name="Rey-Velasco X."/>
        </authorList>
    </citation>
    <scope>NUCLEOTIDE SEQUENCE [LARGE SCALE GENOMIC DNA]</scope>
    <source>
        <strain evidence="15 16">W345</strain>
    </source>
</reference>
<comment type="similarity">
    <text evidence="12">Belongs to the cytochrome b561 family.</text>
</comment>
<organism evidence="15 16">
    <name type="scientific">Banduia mediterranea</name>
    <dbReference type="NCBI Taxonomy" id="3075609"/>
    <lineage>
        <taxon>Bacteria</taxon>
        <taxon>Pseudomonadati</taxon>
        <taxon>Pseudomonadota</taxon>
        <taxon>Gammaproteobacteria</taxon>
        <taxon>Nevskiales</taxon>
        <taxon>Algiphilaceae</taxon>
        <taxon>Banduia</taxon>
    </lineage>
</organism>
<evidence type="ECO:0000256" key="1">
    <source>
        <dbReference type="ARBA" id="ARBA00001970"/>
    </source>
</evidence>
<feature type="transmembrane region" description="Helical" evidence="13">
    <location>
        <begin position="12"/>
        <end position="32"/>
    </location>
</feature>
<dbReference type="Gene3D" id="1.20.120.1770">
    <property type="match status" value="1"/>
</dbReference>
<keyword evidence="8" id="KW-0249">Electron transport</keyword>
<evidence type="ECO:0000256" key="7">
    <source>
        <dbReference type="ARBA" id="ARBA00022723"/>
    </source>
</evidence>
<keyword evidence="3" id="KW-0813">Transport</keyword>
<dbReference type="Pfam" id="PF01292">
    <property type="entry name" value="Ni_hydr_CYTB"/>
    <property type="match status" value="1"/>
</dbReference>
<accession>A0ABU2WF97</accession>
<feature type="domain" description="Cytochrome b561 bacterial/Ni-hydrogenase" evidence="14">
    <location>
        <begin position="6"/>
        <end position="175"/>
    </location>
</feature>
<dbReference type="InterPro" id="IPR016174">
    <property type="entry name" value="Di-haem_cyt_TM"/>
</dbReference>
<feature type="transmembrane region" description="Helical" evidence="13">
    <location>
        <begin position="47"/>
        <end position="65"/>
    </location>
</feature>
<gene>
    <name evidence="15" type="ORF">RM530_01130</name>
</gene>
<keyword evidence="11 13" id="KW-0472">Membrane</keyword>
<evidence type="ECO:0000256" key="4">
    <source>
        <dbReference type="ARBA" id="ARBA00022475"/>
    </source>
</evidence>
<protein>
    <submittedName>
        <fullName evidence="15">Cytochrome b</fullName>
    </submittedName>
</protein>
<keyword evidence="10" id="KW-0408">Iron</keyword>
<dbReference type="Proteomes" id="UP001254608">
    <property type="component" value="Unassembled WGS sequence"/>
</dbReference>
<evidence type="ECO:0000256" key="9">
    <source>
        <dbReference type="ARBA" id="ARBA00022989"/>
    </source>
</evidence>
<evidence type="ECO:0000313" key="16">
    <source>
        <dbReference type="Proteomes" id="UP001254608"/>
    </source>
</evidence>
<name>A0ABU2WF97_9GAMM</name>
<feature type="transmembrane region" description="Helical" evidence="13">
    <location>
        <begin position="93"/>
        <end position="123"/>
    </location>
</feature>
<dbReference type="RefSeq" id="WP_311363361.1">
    <property type="nucleotide sequence ID" value="NZ_JAVRIC010000001.1"/>
</dbReference>
<dbReference type="PANTHER" id="PTHR30529:SF1">
    <property type="entry name" value="CYTOCHROME B561 HOMOLOG 2"/>
    <property type="match status" value="1"/>
</dbReference>
<evidence type="ECO:0000313" key="15">
    <source>
        <dbReference type="EMBL" id="MDT0495969.1"/>
    </source>
</evidence>
<proteinExistence type="inferred from homology"/>
<dbReference type="EMBL" id="JAVRIC010000001">
    <property type="protein sequence ID" value="MDT0495969.1"/>
    <property type="molecule type" value="Genomic_DNA"/>
</dbReference>
<evidence type="ECO:0000256" key="10">
    <source>
        <dbReference type="ARBA" id="ARBA00023004"/>
    </source>
</evidence>
<feature type="transmembrane region" description="Helical" evidence="13">
    <location>
        <begin position="143"/>
        <end position="164"/>
    </location>
</feature>
<evidence type="ECO:0000256" key="12">
    <source>
        <dbReference type="ARBA" id="ARBA00037975"/>
    </source>
</evidence>
<evidence type="ECO:0000256" key="8">
    <source>
        <dbReference type="ARBA" id="ARBA00022982"/>
    </source>
</evidence>
<keyword evidence="6 13" id="KW-0812">Transmembrane</keyword>
<dbReference type="PANTHER" id="PTHR30529">
    <property type="entry name" value="CYTOCHROME B561"/>
    <property type="match status" value="1"/>
</dbReference>
<evidence type="ECO:0000256" key="11">
    <source>
        <dbReference type="ARBA" id="ARBA00023136"/>
    </source>
</evidence>
<comment type="subcellular location">
    <subcellularLocation>
        <location evidence="2">Cell membrane</location>
        <topology evidence="2">Multi-pass membrane protein</topology>
    </subcellularLocation>
</comment>
<dbReference type="InterPro" id="IPR011577">
    <property type="entry name" value="Cyt_b561_bac/Ni-Hgenase"/>
</dbReference>
<dbReference type="InterPro" id="IPR052168">
    <property type="entry name" value="Cytochrome_b561_oxidase"/>
</dbReference>
<evidence type="ECO:0000256" key="5">
    <source>
        <dbReference type="ARBA" id="ARBA00022617"/>
    </source>
</evidence>
<keyword evidence="4" id="KW-1003">Cell membrane</keyword>
<sequence>MNAEPHYTRTAITLHWLLAVLIFGGFGLGLYMHDLPFSPQKLKLYSWHKWIGVSVFLLVLIRGIWRITHRPPPLPPGMPAWQRRAAHISHGGLYLLMLVIPLSGWLMSSASGFKVVYFGVIPLPDLLDKNKAVAEVLVEVHEILAFTLVALVVVHAAAAIKHQFIDHDGTLMRMFRIGRDG</sequence>
<evidence type="ECO:0000256" key="2">
    <source>
        <dbReference type="ARBA" id="ARBA00004651"/>
    </source>
</evidence>
<dbReference type="SUPFAM" id="SSF81342">
    <property type="entry name" value="Transmembrane di-heme cytochromes"/>
    <property type="match status" value="1"/>
</dbReference>